<reference evidence="12" key="1">
    <citation type="journal article" date="2022" name="Int. J. Mol. Sci.">
        <title>Draft Genome of Tanacetum Coccineum: Genomic Comparison of Closely Related Tanacetum-Family Plants.</title>
        <authorList>
            <person name="Yamashiro T."/>
            <person name="Shiraishi A."/>
            <person name="Nakayama K."/>
            <person name="Satake H."/>
        </authorList>
    </citation>
    <scope>NUCLEOTIDE SEQUENCE</scope>
</reference>
<dbReference type="SMART" id="SM00343">
    <property type="entry name" value="ZnF_C2HC"/>
    <property type="match status" value="1"/>
</dbReference>
<evidence type="ECO:0000259" key="11">
    <source>
        <dbReference type="PROSITE" id="PS50158"/>
    </source>
</evidence>
<gene>
    <name evidence="12" type="ORF">Tco_0910229</name>
</gene>
<organism evidence="12 13">
    <name type="scientific">Tanacetum coccineum</name>
    <dbReference type="NCBI Taxonomy" id="301880"/>
    <lineage>
        <taxon>Eukaryota</taxon>
        <taxon>Viridiplantae</taxon>
        <taxon>Streptophyta</taxon>
        <taxon>Embryophyta</taxon>
        <taxon>Tracheophyta</taxon>
        <taxon>Spermatophyta</taxon>
        <taxon>Magnoliopsida</taxon>
        <taxon>eudicotyledons</taxon>
        <taxon>Gunneridae</taxon>
        <taxon>Pentapetalae</taxon>
        <taxon>asterids</taxon>
        <taxon>campanulids</taxon>
        <taxon>Asterales</taxon>
        <taxon>Asteraceae</taxon>
        <taxon>Asteroideae</taxon>
        <taxon>Anthemideae</taxon>
        <taxon>Anthemidinae</taxon>
        <taxon>Tanacetum</taxon>
    </lineage>
</organism>
<comment type="caution">
    <text evidence="12">The sequence shown here is derived from an EMBL/GenBank/DDBJ whole genome shotgun (WGS) entry which is preliminary data.</text>
</comment>
<dbReference type="InterPro" id="IPR001878">
    <property type="entry name" value="Znf_CCHC"/>
</dbReference>
<dbReference type="InterPro" id="IPR041373">
    <property type="entry name" value="RT_RNaseH"/>
</dbReference>
<keyword evidence="13" id="KW-1185">Reference proteome</keyword>
<keyword evidence="6" id="KW-0695">RNA-directed DNA polymerase</keyword>
<evidence type="ECO:0000313" key="13">
    <source>
        <dbReference type="Proteomes" id="UP001151760"/>
    </source>
</evidence>
<feature type="coiled-coil region" evidence="8">
    <location>
        <begin position="748"/>
        <end position="775"/>
    </location>
</feature>
<feature type="region of interest" description="Disordered" evidence="9">
    <location>
        <begin position="1"/>
        <end position="29"/>
    </location>
</feature>
<dbReference type="SUPFAM" id="SSF57756">
    <property type="entry name" value="Retrovirus zinc finger-like domains"/>
    <property type="match status" value="1"/>
</dbReference>
<feature type="domain" description="CCHC-type" evidence="11">
    <location>
        <begin position="311"/>
        <end position="325"/>
    </location>
</feature>
<keyword evidence="2" id="KW-0548">Nucleotidyltransferase</keyword>
<dbReference type="PROSITE" id="PS50158">
    <property type="entry name" value="ZF_CCHC"/>
    <property type="match status" value="1"/>
</dbReference>
<evidence type="ECO:0000256" key="6">
    <source>
        <dbReference type="ARBA" id="ARBA00022918"/>
    </source>
</evidence>
<feature type="coiled-coil region" evidence="8">
    <location>
        <begin position="402"/>
        <end position="436"/>
    </location>
</feature>
<name>A0ABQ5CYM2_9ASTR</name>
<evidence type="ECO:0000256" key="2">
    <source>
        <dbReference type="ARBA" id="ARBA00022695"/>
    </source>
</evidence>
<evidence type="ECO:0000256" key="7">
    <source>
        <dbReference type="PROSITE-ProRule" id="PRU00047"/>
    </source>
</evidence>
<evidence type="ECO:0000256" key="10">
    <source>
        <dbReference type="SAM" id="Phobius"/>
    </source>
</evidence>
<dbReference type="InterPro" id="IPR050951">
    <property type="entry name" value="Retrovirus_Pol_polyprotein"/>
</dbReference>
<proteinExistence type="predicted"/>
<dbReference type="Proteomes" id="UP001151760">
    <property type="component" value="Unassembled WGS sequence"/>
</dbReference>
<keyword evidence="7" id="KW-0479">Metal-binding</keyword>
<dbReference type="PANTHER" id="PTHR37984:SF5">
    <property type="entry name" value="PROTEIN NYNRIN-LIKE"/>
    <property type="match status" value="1"/>
</dbReference>
<dbReference type="Pfam" id="PF00098">
    <property type="entry name" value="zf-CCHC"/>
    <property type="match status" value="1"/>
</dbReference>
<evidence type="ECO:0000256" key="1">
    <source>
        <dbReference type="ARBA" id="ARBA00022679"/>
    </source>
</evidence>
<keyword evidence="4" id="KW-0255">Endonuclease</keyword>
<evidence type="ECO:0000256" key="4">
    <source>
        <dbReference type="ARBA" id="ARBA00022759"/>
    </source>
</evidence>
<keyword evidence="10" id="KW-1133">Transmembrane helix</keyword>
<feature type="coiled-coil region" evidence="8">
    <location>
        <begin position="465"/>
        <end position="492"/>
    </location>
</feature>
<keyword evidence="5" id="KW-0378">Hydrolase</keyword>
<feature type="transmembrane region" description="Helical" evidence="10">
    <location>
        <begin position="1228"/>
        <end position="1250"/>
    </location>
</feature>
<dbReference type="InterPro" id="IPR043502">
    <property type="entry name" value="DNA/RNA_pol_sf"/>
</dbReference>
<dbReference type="Gene3D" id="3.10.10.10">
    <property type="entry name" value="HIV Type 1 Reverse Transcriptase, subunit A, domain 1"/>
    <property type="match status" value="1"/>
</dbReference>
<evidence type="ECO:0000256" key="9">
    <source>
        <dbReference type="SAM" id="MobiDB-lite"/>
    </source>
</evidence>
<feature type="compositionally biased region" description="Low complexity" evidence="9">
    <location>
        <begin position="17"/>
        <end position="26"/>
    </location>
</feature>
<protein>
    <submittedName>
        <fullName evidence="12">Ribonuclease H-like domain-containing protein</fullName>
    </submittedName>
</protein>
<dbReference type="SUPFAM" id="SSF56672">
    <property type="entry name" value="DNA/RNA polymerases"/>
    <property type="match status" value="2"/>
</dbReference>
<dbReference type="InterPro" id="IPR036875">
    <property type="entry name" value="Znf_CCHC_sf"/>
</dbReference>
<dbReference type="Pfam" id="PF17917">
    <property type="entry name" value="RT_RNaseH"/>
    <property type="match status" value="1"/>
</dbReference>
<accession>A0ABQ5CYM2</accession>
<reference evidence="12" key="2">
    <citation type="submission" date="2022-01" db="EMBL/GenBank/DDBJ databases">
        <authorList>
            <person name="Yamashiro T."/>
            <person name="Shiraishi A."/>
            <person name="Satake H."/>
            <person name="Nakayama K."/>
        </authorList>
    </citation>
    <scope>NUCLEOTIDE SEQUENCE</scope>
</reference>
<feature type="region of interest" description="Disordered" evidence="9">
    <location>
        <begin position="331"/>
        <end position="353"/>
    </location>
</feature>
<keyword evidence="10" id="KW-0472">Membrane</keyword>
<keyword evidence="7" id="KW-0863">Zinc-finger</keyword>
<evidence type="ECO:0000256" key="8">
    <source>
        <dbReference type="SAM" id="Coils"/>
    </source>
</evidence>
<dbReference type="Gene3D" id="4.10.60.10">
    <property type="entry name" value="Zinc finger, CCHC-type"/>
    <property type="match status" value="1"/>
</dbReference>
<evidence type="ECO:0000256" key="5">
    <source>
        <dbReference type="ARBA" id="ARBA00022801"/>
    </source>
</evidence>
<sequence>MSGSQDEIPPPPPPPSSSQTPTQQTPHTVSTIKLPILKKGEYDIWAMKMEHYLAHTDYPIWEVIQNGNGPVSITTDTQGQIKVLPPRTAEEIVARERERKARTTLLMALPEDHLAKFHKMTDAKEMWDAIKSRFGGNDESKKMQKFQSLLSQLEIHGAGVSTEDANQKFLRSLPSAWSQVSLIMRTKPGVDSLSFDDLYNNLRVFENDVKGSIASSSSLQNIAFVSKNTSSTNNVSTTYSVSNTSGQNPQYEQTSSYSLLANQSSCPQLDHEDLEQIDEYDLEEMDLKWQMTMISMRMKKFYKKTGRKLQCYNCHKTGHFARECRIKGNQDNRRRDAWNSGTKDGSRTGKKEDSKALVTIDGEGVDWTNHSEEDEDYALMACNSSESDTEVTSCSNKCKESYANLKKLYDAQREQLSDASIEIKAYSQGLKKVEAQLVAHQQGQLWYEQKIKFMKIDLDDKTDVLTYHKKLLAEAQKEKEDLKAKVEKWHNSSKNLSKLLNTQMSANDKFGLGYGDHRYDAGEMHVVPPPMTGNYMPSGPDIEVDYSQFTYGPKQTQPSESEFQTSEFDTCDSNISTEPSELVSEPVVNESNIKCQPKVWSDAPIIEEYESDSEDEDCDFHEKRMARKALIKTMGGTKSLVKGTHNVERVNKQNQFVLSAVLTRTVSAVGGKRETAIKPSAGCNWRPQRYNWHNGQRGNIVMPELHNIMELLKERQDLIEVENHANIHGRSTEANHNAMKREGPREEEQVFLDELERLKRQEKEANEEAEALKKGVCTRHEICYTRGAAKASSTNIFSIVSTPAKASMADFTNLETIVNVSPIPTSRIFSSHPSALILGDPTSAVQTRGKVRSRGSDCDIPVVFSLIIALLRNKMVTTRRNSDDDVPNFEAMNMLTALYLIISAMKARTLISHGCQGFLASVMDTSLESPNIENLSVVREFADVFPDELPGLPPAREIEFGIELILGAEPISKAPYRMAHVELKELKEQLQEMLENGFIRPSVSPWGAPVLFVKKKDGSMRLCIDYRELNLCKEVHELHLTDCVGDSSPEEGTAIIMDPSKVEAINKWPRLLQGVGSLRCFQIYSGCIERKKKGLGCVLHQPCRKVIALRSQASLKPYEVNYPTHDLELAAVVFALKIWRHYLYGEACDIFTDHKSLKYIFTQRELNMRQRRWLELLKDYDTNIQQLVLIPRSFNEFEHWAVDVAAYLKGTERELWAILAEMLKTRKILSSVLMQVGVVVGLKIGLYVFTNDQATSRKVMSEAYSSPFTNSSRFHQDAT</sequence>
<keyword evidence="3" id="KW-0540">Nuclease</keyword>
<evidence type="ECO:0000256" key="3">
    <source>
        <dbReference type="ARBA" id="ARBA00022722"/>
    </source>
</evidence>
<dbReference type="EMBL" id="BQNB010014585">
    <property type="protein sequence ID" value="GJT29954.1"/>
    <property type="molecule type" value="Genomic_DNA"/>
</dbReference>
<feature type="compositionally biased region" description="Basic and acidic residues" evidence="9">
    <location>
        <begin position="344"/>
        <end position="353"/>
    </location>
</feature>
<keyword evidence="1" id="KW-0808">Transferase</keyword>
<dbReference type="PANTHER" id="PTHR37984">
    <property type="entry name" value="PROTEIN CBG26694"/>
    <property type="match status" value="1"/>
</dbReference>
<evidence type="ECO:0000313" key="12">
    <source>
        <dbReference type="EMBL" id="GJT29954.1"/>
    </source>
</evidence>
<dbReference type="CDD" id="cd09274">
    <property type="entry name" value="RNase_HI_RT_Ty3"/>
    <property type="match status" value="1"/>
</dbReference>
<keyword evidence="8" id="KW-0175">Coiled coil</keyword>
<keyword evidence="7" id="KW-0862">Zinc</keyword>
<dbReference type="Pfam" id="PF14223">
    <property type="entry name" value="Retrotran_gag_2"/>
    <property type="match status" value="1"/>
</dbReference>
<keyword evidence="10" id="KW-0812">Transmembrane</keyword>